<reference evidence="1 2" key="1">
    <citation type="submission" date="2022-09" db="EMBL/GenBank/DDBJ databases">
        <title>Enrichment on poylsaccharides allowed isolation of novel metabolic and taxonomic groups of Haloarchaea.</title>
        <authorList>
            <person name="Sorokin D.Y."/>
            <person name="Elcheninov A.G."/>
            <person name="Khizhniak T.V."/>
            <person name="Kolganova T.V."/>
            <person name="Kublanov I.V."/>
        </authorList>
    </citation>
    <scope>NUCLEOTIDE SEQUENCE [LARGE SCALE GENOMIC DNA]</scope>
    <source>
        <strain evidence="1 2">AArc-curdl1</strain>
    </source>
</reference>
<sequence>MVTTEVTTMVSDDIETVRDDVAEALSDRYTRDVYVDGDKAVIIAKLGGQYGEETCERILRENIKPVVPDDYDCQLAYGFFEDAGTIEIRHPEYVELVEEQKEMMADGMTELMSGDGGDDDGV</sequence>
<organism evidence="1 2">
    <name type="scientific">Natronosalvus hydrolyticus</name>
    <dbReference type="NCBI Taxonomy" id="2979988"/>
    <lineage>
        <taxon>Archaea</taxon>
        <taxon>Methanobacteriati</taxon>
        <taxon>Methanobacteriota</taxon>
        <taxon>Stenosarchaea group</taxon>
        <taxon>Halobacteria</taxon>
        <taxon>Halobacteriales</taxon>
        <taxon>Natrialbaceae</taxon>
        <taxon>Natronosalvus</taxon>
    </lineage>
</organism>
<proteinExistence type="predicted"/>
<keyword evidence="2" id="KW-1185">Reference proteome</keyword>
<dbReference type="EMBL" id="JAOPJZ010000001">
    <property type="protein sequence ID" value="MCU4750879.1"/>
    <property type="molecule type" value="Genomic_DNA"/>
</dbReference>
<comment type="caution">
    <text evidence="1">The sequence shown here is derived from an EMBL/GenBank/DDBJ whole genome shotgun (WGS) entry which is preliminary data.</text>
</comment>
<evidence type="ECO:0000313" key="1">
    <source>
        <dbReference type="EMBL" id="MCU4750879.1"/>
    </source>
</evidence>
<dbReference type="RefSeq" id="WP_342806081.1">
    <property type="nucleotide sequence ID" value="NZ_JAOPJZ010000001.1"/>
</dbReference>
<name>A0AAP3E5Z5_9EURY</name>
<protein>
    <submittedName>
        <fullName evidence="1">Uncharacterized protein</fullName>
    </submittedName>
</protein>
<gene>
    <name evidence="1" type="ORF">OB919_02600</name>
</gene>
<dbReference type="Proteomes" id="UP001321047">
    <property type="component" value="Unassembled WGS sequence"/>
</dbReference>
<dbReference type="AlphaFoldDB" id="A0AAP3E5Z5"/>
<accession>A0AAP3E5Z5</accession>
<evidence type="ECO:0000313" key="2">
    <source>
        <dbReference type="Proteomes" id="UP001321047"/>
    </source>
</evidence>